<evidence type="ECO:0000313" key="2">
    <source>
        <dbReference type="EMBL" id="NDV61124.1"/>
    </source>
</evidence>
<keyword evidence="1" id="KW-0732">Signal</keyword>
<dbReference type="Proteomes" id="UP000478417">
    <property type="component" value="Unassembled WGS sequence"/>
</dbReference>
<dbReference type="AlphaFoldDB" id="A0A6B2LYW2"/>
<accession>A0A6B2LYW2</accession>
<dbReference type="EMBL" id="JAAGNX010000001">
    <property type="protein sequence ID" value="NDV61124.1"/>
    <property type="molecule type" value="Genomic_DNA"/>
</dbReference>
<keyword evidence="3" id="KW-1185">Reference proteome</keyword>
<feature type="chain" id="PRO_5025567051" description="PEP-CTERM protein-sorting domain-containing protein" evidence="1">
    <location>
        <begin position="26"/>
        <end position="239"/>
    </location>
</feature>
<evidence type="ECO:0000313" key="3">
    <source>
        <dbReference type="Proteomes" id="UP000478417"/>
    </source>
</evidence>
<evidence type="ECO:0008006" key="4">
    <source>
        <dbReference type="Google" id="ProtNLM"/>
    </source>
</evidence>
<dbReference type="RefSeq" id="WP_163961774.1">
    <property type="nucleotide sequence ID" value="NZ_JAAGNX010000001.1"/>
</dbReference>
<reference evidence="2 3" key="1">
    <citation type="submission" date="2020-02" db="EMBL/GenBank/DDBJ databases">
        <title>Albibacoteraceae fam. nov., the first described family within the subdivision 4 Verrucomicrobia.</title>
        <authorList>
            <person name="Xi F."/>
        </authorList>
    </citation>
    <scope>NUCLEOTIDE SEQUENCE [LARGE SCALE GENOMIC DNA]</scope>
    <source>
        <strain evidence="2 3">CK1056</strain>
    </source>
</reference>
<feature type="signal peptide" evidence="1">
    <location>
        <begin position="1"/>
        <end position="25"/>
    </location>
</feature>
<organism evidence="2 3">
    <name type="scientific">Oceanipulchritudo coccoides</name>
    <dbReference type="NCBI Taxonomy" id="2706888"/>
    <lineage>
        <taxon>Bacteria</taxon>
        <taxon>Pseudomonadati</taxon>
        <taxon>Verrucomicrobiota</taxon>
        <taxon>Opitutia</taxon>
        <taxon>Puniceicoccales</taxon>
        <taxon>Oceanipulchritudinaceae</taxon>
        <taxon>Oceanipulchritudo</taxon>
    </lineage>
</organism>
<name>A0A6B2LYW2_9BACT</name>
<gene>
    <name evidence="2" type="ORF">G0Q06_01530</name>
</gene>
<evidence type="ECO:0000256" key="1">
    <source>
        <dbReference type="SAM" id="SignalP"/>
    </source>
</evidence>
<sequence>MKSHNLLRCALSLTGIFVGIQVASGAETFNFSVPGSIPGVTGFVKDYSDVAASGTVTFDGTTVTLFIENGNAMNSSISKVYLLKPVVGGSNIDTTGVSGVADWSAYNSLADPASNGKPGTILSSYVDWNNADYFGAAADSSSARIDEGNSATFTFTMASSTDAVNWLGYGDPSTPTIVIRWQEVGYNDRDGSTAGYGWLDTGGTVPPVPEPRLIAPLAVLGLGGLLMARRRLTRKGKKA</sequence>
<proteinExistence type="predicted"/>
<protein>
    <recommendedName>
        <fullName evidence="4">PEP-CTERM protein-sorting domain-containing protein</fullName>
    </recommendedName>
</protein>
<comment type="caution">
    <text evidence="2">The sequence shown here is derived from an EMBL/GenBank/DDBJ whole genome shotgun (WGS) entry which is preliminary data.</text>
</comment>